<dbReference type="GO" id="GO:0009288">
    <property type="term" value="C:bacterial-type flagellum"/>
    <property type="evidence" value="ECO:0007669"/>
    <property type="project" value="TreeGrafter"/>
</dbReference>
<dbReference type="InterPro" id="IPR010930">
    <property type="entry name" value="Flg_bb/hook_C_dom"/>
</dbReference>
<evidence type="ECO:0000256" key="1">
    <source>
        <dbReference type="ARBA" id="ARBA00009677"/>
    </source>
</evidence>
<dbReference type="Pfam" id="PF22692">
    <property type="entry name" value="LlgE_F_G_D1"/>
    <property type="match status" value="1"/>
</dbReference>
<evidence type="ECO:0000313" key="5">
    <source>
        <dbReference type="EMBL" id="SDY63155.1"/>
    </source>
</evidence>
<sequence length="363" mass="40219">MFRGMYNAVSGMQTAEKRLDAASNNMANVNTSGYKRDMVVTEAFPEVLISKINATEPAFPHSRNLEVEVEAVNGGYQLSTSGGFFAAATRTGISYNKTTAFARDENGFLRTYERDSTGEITTRYGNRILDATGRPVQVENEDFEIDPLGRVIDNGQVVANLVRRTGGNVIGTMNAGVRMEKFATDFTQASLEQTESPLDLALKGSGFFMVYDPEDPEADPLFTRTGHFTLTDNGDMVTPSGHFLASVNETSLMVDGEDFQVRPDGTVLVDGEVRDQISIVNFSNTQDLRKVGNNLYQFEDRYEPEEIPFEGQVLQGFIEGSNVEAVDQMVEMINVMRAYESNQKVVQTYDEMMQRAVNDIGRG</sequence>
<organism evidence="5 6">
    <name type="scientific">Tindallia californiensis</name>
    <dbReference type="NCBI Taxonomy" id="159292"/>
    <lineage>
        <taxon>Bacteria</taxon>
        <taxon>Bacillati</taxon>
        <taxon>Bacillota</taxon>
        <taxon>Clostridia</taxon>
        <taxon>Peptostreptococcales</taxon>
        <taxon>Tindalliaceae</taxon>
        <taxon>Tindallia</taxon>
    </lineage>
</organism>
<feature type="domain" description="Flagellar hook protein FlgE/F/G-like D1" evidence="4">
    <location>
        <begin position="201"/>
        <end position="268"/>
    </location>
</feature>
<evidence type="ECO:0000259" key="4">
    <source>
        <dbReference type="Pfam" id="PF22692"/>
    </source>
</evidence>
<reference evidence="5 6" key="1">
    <citation type="submission" date="2016-10" db="EMBL/GenBank/DDBJ databases">
        <authorList>
            <person name="de Groot N.N."/>
        </authorList>
    </citation>
    <scope>NUCLEOTIDE SEQUENCE [LARGE SCALE GENOMIC DNA]</scope>
    <source>
        <strain evidence="5 6">APO</strain>
    </source>
</reference>
<dbReference type="Proteomes" id="UP000199230">
    <property type="component" value="Unassembled WGS sequence"/>
</dbReference>
<evidence type="ECO:0000259" key="3">
    <source>
        <dbReference type="Pfam" id="PF06429"/>
    </source>
</evidence>
<dbReference type="AlphaFoldDB" id="A0A1H3LH27"/>
<evidence type="ECO:0000259" key="2">
    <source>
        <dbReference type="Pfam" id="PF00460"/>
    </source>
</evidence>
<gene>
    <name evidence="5" type="ORF">SAMN05192546_103198</name>
</gene>
<keyword evidence="5" id="KW-0282">Flagellum</keyword>
<dbReference type="Pfam" id="PF00460">
    <property type="entry name" value="Flg_bb_rod"/>
    <property type="match status" value="1"/>
</dbReference>
<feature type="domain" description="Flagellar basal body rod protein N-terminal" evidence="2">
    <location>
        <begin position="5"/>
        <end position="35"/>
    </location>
</feature>
<dbReference type="Pfam" id="PF06429">
    <property type="entry name" value="Flg_bbr_C"/>
    <property type="match status" value="1"/>
</dbReference>
<proteinExistence type="inferred from homology"/>
<dbReference type="InterPro" id="IPR001444">
    <property type="entry name" value="Flag_bb_rod_N"/>
</dbReference>
<dbReference type="GO" id="GO:0071978">
    <property type="term" value="P:bacterial-type flagellum-dependent swarming motility"/>
    <property type="evidence" value="ECO:0007669"/>
    <property type="project" value="TreeGrafter"/>
</dbReference>
<keyword evidence="5" id="KW-0966">Cell projection</keyword>
<dbReference type="STRING" id="159292.SAMN05192546_103198"/>
<dbReference type="OrthoDB" id="9800375at2"/>
<dbReference type="InterPro" id="IPR019776">
    <property type="entry name" value="Flagellar_basal_body_rod_CS"/>
</dbReference>
<keyword evidence="5" id="KW-0969">Cilium</keyword>
<dbReference type="SUPFAM" id="SSF117143">
    <property type="entry name" value="Flagellar hook protein flgE"/>
    <property type="match status" value="1"/>
</dbReference>
<dbReference type="PANTHER" id="PTHR30435:SF19">
    <property type="entry name" value="FLAGELLAR BASAL-BODY ROD PROTEIN FLGG"/>
    <property type="match status" value="1"/>
</dbReference>
<comment type="similarity">
    <text evidence="1">Belongs to the flagella basal body rod proteins family.</text>
</comment>
<dbReference type="InterPro" id="IPR037925">
    <property type="entry name" value="FlgE/F/G-like"/>
</dbReference>
<dbReference type="InterPro" id="IPR053967">
    <property type="entry name" value="LlgE_F_G-like_D1"/>
</dbReference>
<dbReference type="RefSeq" id="WP_093311904.1">
    <property type="nucleotide sequence ID" value="NZ_FNPV01000003.1"/>
</dbReference>
<feature type="domain" description="Flagellar basal-body/hook protein C-terminal" evidence="3">
    <location>
        <begin position="315"/>
        <end position="358"/>
    </location>
</feature>
<name>A0A1H3LH27_9FIRM</name>
<keyword evidence="6" id="KW-1185">Reference proteome</keyword>
<accession>A0A1H3LH27</accession>
<dbReference type="PANTHER" id="PTHR30435">
    <property type="entry name" value="FLAGELLAR PROTEIN"/>
    <property type="match status" value="1"/>
</dbReference>
<evidence type="ECO:0000313" key="6">
    <source>
        <dbReference type="Proteomes" id="UP000199230"/>
    </source>
</evidence>
<dbReference type="PROSITE" id="PS00588">
    <property type="entry name" value="FLAGELLA_BB_ROD"/>
    <property type="match status" value="1"/>
</dbReference>
<protein>
    <submittedName>
        <fullName evidence="5">Flagellar basal-body rod protein FlgG</fullName>
    </submittedName>
</protein>
<dbReference type="EMBL" id="FNPV01000003">
    <property type="protein sequence ID" value="SDY63155.1"/>
    <property type="molecule type" value="Genomic_DNA"/>
</dbReference>